<reference evidence="3 4" key="1">
    <citation type="submission" date="2013-04" db="EMBL/GenBank/DDBJ databases">
        <title>Hyphomonas sp. T24B3 Genome Sequencing.</title>
        <authorList>
            <person name="Lai Q."/>
            <person name="Shao Z."/>
        </authorList>
    </citation>
    <scope>NUCLEOTIDE SEQUENCE [LARGE SCALE GENOMIC DNA]</scope>
    <source>
        <strain evidence="3 4">T24B3</strain>
    </source>
</reference>
<dbReference type="SUPFAM" id="SSF74653">
    <property type="entry name" value="TolA/TonB C-terminal domain"/>
    <property type="match status" value="1"/>
</dbReference>
<dbReference type="STRING" id="1280941.HY2_13385"/>
<comment type="caution">
    <text evidence="3">The sequence shown here is derived from an EMBL/GenBank/DDBJ whole genome shotgun (WGS) entry which is preliminary data.</text>
</comment>
<keyword evidence="2" id="KW-0732">Signal</keyword>
<feature type="chain" id="PRO_5043803063" description="TonB C-terminal domain-containing protein" evidence="2">
    <location>
        <begin position="23"/>
        <end position="181"/>
    </location>
</feature>
<dbReference type="OrthoDB" id="7618094at2"/>
<dbReference type="RefSeq" id="WP_034826568.1">
    <property type="nucleotide sequence ID" value="NZ_AWFA01000022.1"/>
</dbReference>
<evidence type="ECO:0000256" key="2">
    <source>
        <dbReference type="SAM" id="SignalP"/>
    </source>
</evidence>
<organism evidence="3 4">
    <name type="scientific">Hyphomonas pacifica</name>
    <dbReference type="NCBI Taxonomy" id="1280941"/>
    <lineage>
        <taxon>Bacteria</taxon>
        <taxon>Pseudomonadati</taxon>
        <taxon>Pseudomonadota</taxon>
        <taxon>Alphaproteobacteria</taxon>
        <taxon>Hyphomonadales</taxon>
        <taxon>Hyphomonadaceae</taxon>
        <taxon>Hyphomonas</taxon>
    </lineage>
</organism>
<dbReference type="Gene3D" id="3.30.1150.10">
    <property type="match status" value="1"/>
</dbReference>
<feature type="signal peptide" evidence="2">
    <location>
        <begin position="1"/>
        <end position="22"/>
    </location>
</feature>
<proteinExistence type="predicted"/>
<dbReference type="Proteomes" id="UP000249123">
    <property type="component" value="Unassembled WGS sequence"/>
</dbReference>
<dbReference type="EMBL" id="AWFB01000022">
    <property type="protein sequence ID" value="RAN33346.1"/>
    <property type="molecule type" value="Genomic_DNA"/>
</dbReference>
<protein>
    <recommendedName>
        <fullName evidence="5">TonB C-terminal domain-containing protein</fullName>
    </recommendedName>
</protein>
<evidence type="ECO:0000313" key="3">
    <source>
        <dbReference type="EMBL" id="RAN33346.1"/>
    </source>
</evidence>
<evidence type="ECO:0000313" key="4">
    <source>
        <dbReference type="Proteomes" id="UP000249123"/>
    </source>
</evidence>
<keyword evidence="4" id="KW-1185">Reference proteome</keyword>
<gene>
    <name evidence="3" type="ORF">HY3_13450</name>
</gene>
<dbReference type="eggNOG" id="ENOG50303WC">
    <property type="taxonomic scope" value="Bacteria"/>
</dbReference>
<dbReference type="AlphaFoldDB" id="A0A062U2J2"/>
<sequence length="181" mass="19120">MKPSHILIAAACSLALAGSALAQEDYHGFDPETVDALNAKLETPLNENMLEVLSQSTSIEPCGGTQAVSMSPPDAWTTRESSATRPGGDTPMPVPTSALEVTYPPLYEVLGVEAACEVMFNVTESGDSKDVLTNCSLPGFDEAAADIFADLEFTPAKGQDSPAIRNVIVPVNFCRPDEEDS</sequence>
<evidence type="ECO:0008006" key="5">
    <source>
        <dbReference type="Google" id="ProtNLM"/>
    </source>
</evidence>
<name>A0A062U2J2_9PROT</name>
<accession>A0A062U2J2</accession>
<evidence type="ECO:0000256" key="1">
    <source>
        <dbReference type="SAM" id="MobiDB-lite"/>
    </source>
</evidence>
<feature type="region of interest" description="Disordered" evidence="1">
    <location>
        <begin position="63"/>
        <end position="95"/>
    </location>
</feature>